<sequence>MRNGSDARRKGVAMTTQSINSDVQRFNWLLRRFAAGTAGVIEAIAVSSDGLLIAMSDTLERADADRLAAITSAINSLASGASRVYDLGVANKVIIDLERGYLMVCTLGIGSSLGVLAMKEANLGVLAYEMAMFANRAGDFLTPQLVEELKISVGS</sequence>
<feature type="domain" description="Roadblock/LAMTOR2" evidence="1">
    <location>
        <begin position="27"/>
        <end position="117"/>
    </location>
</feature>
<reference evidence="2" key="1">
    <citation type="submission" date="2021-01" db="EMBL/GenBank/DDBJ databases">
        <title>Whole genome shotgun sequence of Planosporangium flavigriseum NBRC 105377.</title>
        <authorList>
            <person name="Komaki H."/>
            <person name="Tamura T."/>
        </authorList>
    </citation>
    <scope>NUCLEOTIDE SEQUENCE</scope>
    <source>
        <strain evidence="2">NBRC 105377</strain>
    </source>
</reference>
<dbReference type="SMART" id="SM00960">
    <property type="entry name" value="Robl_LC7"/>
    <property type="match status" value="1"/>
</dbReference>
<protein>
    <submittedName>
        <fullName evidence="2">Dynein regulation protein LC7</fullName>
    </submittedName>
</protein>
<keyword evidence="3" id="KW-1185">Reference proteome</keyword>
<evidence type="ECO:0000313" key="3">
    <source>
        <dbReference type="Proteomes" id="UP000653674"/>
    </source>
</evidence>
<dbReference type="PANTHER" id="PTHR36222">
    <property type="entry name" value="SERINE PROTEASE INHIBITOR RV3364C"/>
    <property type="match status" value="1"/>
</dbReference>
<accession>A0A8J3M3A1</accession>
<evidence type="ECO:0000313" key="2">
    <source>
        <dbReference type="EMBL" id="GIG76050.1"/>
    </source>
</evidence>
<dbReference type="AlphaFoldDB" id="A0A8J3M3A1"/>
<comment type="caution">
    <text evidence="2">The sequence shown here is derived from an EMBL/GenBank/DDBJ whole genome shotgun (WGS) entry which is preliminary data.</text>
</comment>
<name>A0A8J3M3A1_9ACTN</name>
<evidence type="ECO:0000259" key="1">
    <source>
        <dbReference type="SMART" id="SM00960"/>
    </source>
</evidence>
<dbReference type="PANTHER" id="PTHR36222:SF1">
    <property type="entry name" value="SERINE PROTEASE INHIBITOR RV3364C"/>
    <property type="match status" value="1"/>
</dbReference>
<dbReference type="InterPro" id="IPR053141">
    <property type="entry name" value="Mycobact_SerProt_Inhib_Rv3364c"/>
</dbReference>
<gene>
    <name evidence="2" type="ORF">Pfl04_44540</name>
</gene>
<dbReference type="SUPFAM" id="SSF103196">
    <property type="entry name" value="Roadblock/LC7 domain"/>
    <property type="match status" value="1"/>
</dbReference>
<dbReference type="Pfam" id="PF03259">
    <property type="entry name" value="Robl_LC7"/>
    <property type="match status" value="1"/>
</dbReference>
<dbReference type="Proteomes" id="UP000653674">
    <property type="component" value="Unassembled WGS sequence"/>
</dbReference>
<organism evidence="2 3">
    <name type="scientific">Planosporangium flavigriseum</name>
    <dbReference type="NCBI Taxonomy" id="373681"/>
    <lineage>
        <taxon>Bacteria</taxon>
        <taxon>Bacillati</taxon>
        <taxon>Actinomycetota</taxon>
        <taxon>Actinomycetes</taxon>
        <taxon>Micromonosporales</taxon>
        <taxon>Micromonosporaceae</taxon>
        <taxon>Planosporangium</taxon>
    </lineage>
</organism>
<proteinExistence type="predicted"/>
<dbReference type="InterPro" id="IPR004942">
    <property type="entry name" value="Roadblock/LAMTOR2_dom"/>
</dbReference>
<dbReference type="EMBL" id="BONU01000043">
    <property type="protein sequence ID" value="GIG76050.1"/>
    <property type="molecule type" value="Genomic_DNA"/>
</dbReference>
<dbReference type="Gene3D" id="3.30.450.30">
    <property type="entry name" value="Dynein light chain 2a, cytoplasmic"/>
    <property type="match status" value="1"/>
</dbReference>